<evidence type="ECO:0008006" key="3">
    <source>
        <dbReference type="Google" id="ProtNLM"/>
    </source>
</evidence>
<evidence type="ECO:0000313" key="2">
    <source>
        <dbReference type="Proteomes" id="UP001183809"/>
    </source>
</evidence>
<keyword evidence="2" id="KW-1185">Reference proteome</keyword>
<proteinExistence type="predicted"/>
<dbReference type="RefSeq" id="WP_311700837.1">
    <property type="nucleotide sequence ID" value="NZ_JAVREY010000107.1"/>
</dbReference>
<dbReference type="EMBL" id="JAVREY010000107">
    <property type="protein sequence ID" value="MDT0469409.1"/>
    <property type="molecule type" value="Genomic_DNA"/>
</dbReference>
<accession>A0ABU2U857</accession>
<sequence length="418" mass="46341">MDLGTLIGVAGLLVGVFAAVLAWAPQRIASREESAALFEQIRRHLKAHRLELSAACTARQSAHRVDGELPLLTRPGWIPDQPLDLDAVRMTLREARADEHLDAAREQLVPYWPRSSGTRLESYCAAIEALDRPTIWFNGPSYRLLEARTPREAGPDGPGTGLDLTFTLGHYFDGLDTTEALGYEEALHQLRRGPEPLKGRYRRWLADPFVLNRRAALPGVNVLTVRAGDDGTYFFLHRRGTASVAVAMNTTHVAPAGEFQPHADVLPVWGTDLDLWRTIMREYAEEFLGVPDAAGSGGRIIDYSRDAPYASFERARCDGAVRVRFLGLGLDPLTWKPEICVLCVWDAAIFDRTFADMQQRNDEGVLVVGTRAEEGYRGIPFTADNVLGYARHDQTLPAGRACLTLAWRWRGELGLADA</sequence>
<gene>
    <name evidence="1" type="ORF">RM764_41755</name>
</gene>
<organism evidence="1 2">
    <name type="scientific">Streptomyces gibsoniae</name>
    <dbReference type="NCBI Taxonomy" id="3075529"/>
    <lineage>
        <taxon>Bacteria</taxon>
        <taxon>Bacillati</taxon>
        <taxon>Actinomycetota</taxon>
        <taxon>Actinomycetes</taxon>
        <taxon>Kitasatosporales</taxon>
        <taxon>Streptomycetaceae</taxon>
        <taxon>Streptomyces</taxon>
    </lineage>
</organism>
<name>A0ABU2U857_9ACTN</name>
<comment type="caution">
    <text evidence="1">The sequence shown here is derived from an EMBL/GenBank/DDBJ whole genome shotgun (WGS) entry which is preliminary data.</text>
</comment>
<evidence type="ECO:0000313" key="1">
    <source>
        <dbReference type="EMBL" id="MDT0469409.1"/>
    </source>
</evidence>
<reference evidence="2" key="1">
    <citation type="submission" date="2023-07" db="EMBL/GenBank/DDBJ databases">
        <title>30 novel species of actinomycetes from the DSMZ collection.</title>
        <authorList>
            <person name="Nouioui I."/>
        </authorList>
    </citation>
    <scope>NUCLEOTIDE SEQUENCE [LARGE SCALE GENOMIC DNA]</scope>
    <source>
        <strain evidence="2">DSM 41699</strain>
    </source>
</reference>
<dbReference type="Proteomes" id="UP001183809">
    <property type="component" value="Unassembled WGS sequence"/>
</dbReference>
<protein>
    <recommendedName>
        <fullName evidence="3">DUF3179 domain-containing protein</fullName>
    </recommendedName>
</protein>